<evidence type="ECO:0000259" key="1">
    <source>
        <dbReference type="PROSITE" id="PS50943"/>
    </source>
</evidence>
<dbReference type="GO" id="GO:0003677">
    <property type="term" value="F:DNA binding"/>
    <property type="evidence" value="ECO:0007669"/>
    <property type="project" value="InterPro"/>
</dbReference>
<dbReference type="OrthoDB" id="4285266at2"/>
<evidence type="ECO:0000313" key="3">
    <source>
        <dbReference type="Proteomes" id="UP000316628"/>
    </source>
</evidence>
<dbReference type="Pfam" id="PF19054">
    <property type="entry name" value="DUF5753"/>
    <property type="match status" value="1"/>
</dbReference>
<gene>
    <name evidence="2" type="ORF">FHX81_5195</name>
</gene>
<dbReference type="Pfam" id="PF13560">
    <property type="entry name" value="HTH_31"/>
    <property type="match status" value="1"/>
</dbReference>
<proteinExistence type="predicted"/>
<dbReference type="Proteomes" id="UP000316628">
    <property type="component" value="Unassembled WGS sequence"/>
</dbReference>
<comment type="caution">
    <text evidence="2">The sequence shown here is derived from an EMBL/GenBank/DDBJ whole genome shotgun (WGS) entry which is preliminary data.</text>
</comment>
<dbReference type="SMART" id="SM00530">
    <property type="entry name" value="HTH_XRE"/>
    <property type="match status" value="1"/>
</dbReference>
<dbReference type="SUPFAM" id="SSF47413">
    <property type="entry name" value="lambda repressor-like DNA-binding domains"/>
    <property type="match status" value="1"/>
</dbReference>
<dbReference type="InterPro" id="IPR001387">
    <property type="entry name" value="Cro/C1-type_HTH"/>
</dbReference>
<dbReference type="AlphaFoldDB" id="A0A543JJ36"/>
<dbReference type="RefSeq" id="WP_141980576.1">
    <property type="nucleotide sequence ID" value="NZ_VFPP01000001.1"/>
</dbReference>
<dbReference type="InterPro" id="IPR010982">
    <property type="entry name" value="Lambda_DNA-bd_dom_sf"/>
</dbReference>
<feature type="domain" description="HTH cro/C1-type" evidence="1">
    <location>
        <begin position="14"/>
        <end position="70"/>
    </location>
</feature>
<accession>A0A543JJ36</accession>
<dbReference type="EMBL" id="VFPP01000001">
    <property type="protein sequence ID" value="TQM82784.1"/>
    <property type="molecule type" value="Genomic_DNA"/>
</dbReference>
<dbReference type="PROSITE" id="PS50943">
    <property type="entry name" value="HTH_CROC1"/>
    <property type="match status" value="1"/>
</dbReference>
<reference evidence="2 3" key="1">
    <citation type="submission" date="2019-06" db="EMBL/GenBank/DDBJ databases">
        <title>Sequencing the genomes of 1000 actinobacteria strains.</title>
        <authorList>
            <person name="Klenk H.-P."/>
        </authorList>
    </citation>
    <scope>NUCLEOTIDE SEQUENCE [LARGE SCALE GENOMIC DNA]</scope>
    <source>
        <strain evidence="2 3">DSM 45456</strain>
    </source>
</reference>
<dbReference type="Gene3D" id="1.10.260.40">
    <property type="entry name" value="lambda repressor-like DNA-binding domains"/>
    <property type="match status" value="1"/>
</dbReference>
<keyword evidence="3" id="KW-1185">Reference proteome</keyword>
<name>A0A543JJ36_9PSEU</name>
<protein>
    <submittedName>
        <fullName evidence="2">Helix-turn-helix protein</fullName>
    </submittedName>
</protein>
<dbReference type="CDD" id="cd00093">
    <property type="entry name" value="HTH_XRE"/>
    <property type="match status" value="1"/>
</dbReference>
<dbReference type="InterPro" id="IPR043917">
    <property type="entry name" value="DUF5753"/>
</dbReference>
<evidence type="ECO:0000313" key="2">
    <source>
        <dbReference type="EMBL" id="TQM82784.1"/>
    </source>
</evidence>
<organism evidence="2 3">
    <name type="scientific">Saccharothrix saharensis</name>
    <dbReference type="NCBI Taxonomy" id="571190"/>
    <lineage>
        <taxon>Bacteria</taxon>
        <taxon>Bacillati</taxon>
        <taxon>Actinomycetota</taxon>
        <taxon>Actinomycetes</taxon>
        <taxon>Pseudonocardiales</taxon>
        <taxon>Pseudonocardiaceae</taxon>
        <taxon>Saccharothrix</taxon>
    </lineage>
</organism>
<sequence>MASTAKQRRLARRLRHLRTQAGKTIEDAAVELGCKHPKISKIENNQAGIKPEEVRALCRLYGASDHTTESMVTLARNAKARGWYLSYHGVANPENIDFAELETDSVSVSNFQIDLVPGLLQTPDYARAVIRTGLPPIAEDLIEHRVELRIARQQRVLTGDLSVWAVITEAAILRAMGGRDVHVAQLSRLLELAALPNVQLQIIPTRAGEHVSMGVPFSCFTFDDGFGAVAVDHLTGTLFLEEEPDVERYRLAFLHLCSAALSPQDTLALLRKYIKEEHSEWERRT</sequence>